<dbReference type="Proteomes" id="UP000235388">
    <property type="component" value="Unassembled WGS sequence"/>
</dbReference>
<gene>
    <name evidence="1" type="ORF">PCANC_13042</name>
</gene>
<keyword evidence="2" id="KW-1185">Reference proteome</keyword>
<organism evidence="1 2">
    <name type="scientific">Puccinia coronata f. sp. avenae</name>
    <dbReference type="NCBI Taxonomy" id="200324"/>
    <lineage>
        <taxon>Eukaryota</taxon>
        <taxon>Fungi</taxon>
        <taxon>Dikarya</taxon>
        <taxon>Basidiomycota</taxon>
        <taxon>Pucciniomycotina</taxon>
        <taxon>Pucciniomycetes</taxon>
        <taxon>Pucciniales</taxon>
        <taxon>Pucciniaceae</taxon>
        <taxon>Puccinia</taxon>
    </lineage>
</organism>
<evidence type="ECO:0000313" key="2">
    <source>
        <dbReference type="Proteomes" id="UP000235388"/>
    </source>
</evidence>
<evidence type="ECO:0000313" key="1">
    <source>
        <dbReference type="EMBL" id="PLW40614.1"/>
    </source>
</evidence>
<protein>
    <submittedName>
        <fullName evidence="1">Uncharacterized protein</fullName>
    </submittedName>
</protein>
<proteinExistence type="predicted"/>
<dbReference type="EMBL" id="PGCJ01000179">
    <property type="protein sequence ID" value="PLW40614.1"/>
    <property type="molecule type" value="Genomic_DNA"/>
</dbReference>
<reference evidence="1 2" key="1">
    <citation type="submission" date="2017-11" db="EMBL/GenBank/DDBJ databases">
        <title>De novo assembly and phasing of dikaryotic genomes from two isolates of Puccinia coronata f. sp. avenae, the causal agent of oat crown rust.</title>
        <authorList>
            <person name="Miller M.E."/>
            <person name="Zhang Y."/>
            <person name="Omidvar V."/>
            <person name="Sperschneider J."/>
            <person name="Schwessinger B."/>
            <person name="Raley C."/>
            <person name="Palmer J.M."/>
            <person name="Garnica D."/>
            <person name="Upadhyaya N."/>
            <person name="Rathjen J."/>
            <person name="Taylor J.M."/>
            <person name="Park R.F."/>
            <person name="Dodds P.N."/>
            <person name="Hirsch C.D."/>
            <person name="Kianian S.F."/>
            <person name="Figueroa M."/>
        </authorList>
    </citation>
    <scope>NUCLEOTIDE SEQUENCE [LARGE SCALE GENOMIC DNA]</scope>
    <source>
        <strain evidence="1">12NC29</strain>
    </source>
</reference>
<name>A0A2N5USA5_9BASI</name>
<comment type="caution">
    <text evidence="1">The sequence shown here is derived from an EMBL/GenBank/DDBJ whole genome shotgun (WGS) entry which is preliminary data.</text>
</comment>
<accession>A0A2N5USA5</accession>
<sequence>MGAVGRQIAVRADIGQSQSAPAESLDVGARGRLTTQRIHGSITQRGLVGTPKMDMLQGLNPQPAAHTTCKRWTLFEKRPLVT</sequence>
<dbReference type="AlphaFoldDB" id="A0A2N5USA5"/>